<reference evidence="1" key="1">
    <citation type="submission" date="2021-03" db="EMBL/GenBank/DDBJ databases">
        <title>Draft genome sequence of rust myrtle Austropuccinia psidii MF-1, a brazilian biotype.</title>
        <authorList>
            <person name="Quecine M.C."/>
            <person name="Pachon D.M.R."/>
            <person name="Bonatelli M.L."/>
            <person name="Correr F.H."/>
            <person name="Franceschini L.M."/>
            <person name="Leite T.F."/>
            <person name="Margarido G.R.A."/>
            <person name="Almeida C.A."/>
            <person name="Ferrarezi J.A."/>
            <person name="Labate C.A."/>
        </authorList>
    </citation>
    <scope>NUCLEOTIDE SEQUENCE</scope>
    <source>
        <strain evidence="1">MF-1</strain>
    </source>
</reference>
<gene>
    <name evidence="1" type="ORF">O181_104996</name>
</gene>
<proteinExistence type="predicted"/>
<sequence>MEIQEAEDGQKLILNEEEFPWEGYTNWQPLINSNLEEHNNNNFRNNYECASNHIKWLEDISTPKKNKLERINDKSSKNKKKT</sequence>
<keyword evidence="2" id="KW-1185">Reference proteome</keyword>
<accession>A0A9Q3PLW5</accession>
<protein>
    <submittedName>
        <fullName evidence="1">Uncharacterized protein</fullName>
    </submittedName>
</protein>
<evidence type="ECO:0000313" key="1">
    <source>
        <dbReference type="EMBL" id="MBW0565281.1"/>
    </source>
</evidence>
<dbReference type="AlphaFoldDB" id="A0A9Q3PLW5"/>
<comment type="caution">
    <text evidence="1">The sequence shown here is derived from an EMBL/GenBank/DDBJ whole genome shotgun (WGS) entry which is preliminary data.</text>
</comment>
<name>A0A9Q3PLW5_9BASI</name>
<organism evidence="1 2">
    <name type="scientific">Austropuccinia psidii MF-1</name>
    <dbReference type="NCBI Taxonomy" id="1389203"/>
    <lineage>
        <taxon>Eukaryota</taxon>
        <taxon>Fungi</taxon>
        <taxon>Dikarya</taxon>
        <taxon>Basidiomycota</taxon>
        <taxon>Pucciniomycotina</taxon>
        <taxon>Pucciniomycetes</taxon>
        <taxon>Pucciniales</taxon>
        <taxon>Sphaerophragmiaceae</taxon>
        <taxon>Austropuccinia</taxon>
    </lineage>
</organism>
<dbReference type="EMBL" id="AVOT02077157">
    <property type="protein sequence ID" value="MBW0565281.1"/>
    <property type="molecule type" value="Genomic_DNA"/>
</dbReference>
<evidence type="ECO:0000313" key="2">
    <source>
        <dbReference type="Proteomes" id="UP000765509"/>
    </source>
</evidence>
<dbReference type="Proteomes" id="UP000765509">
    <property type="component" value="Unassembled WGS sequence"/>
</dbReference>